<evidence type="ECO:0008006" key="4">
    <source>
        <dbReference type="Google" id="ProtNLM"/>
    </source>
</evidence>
<dbReference type="InterPro" id="IPR032710">
    <property type="entry name" value="NTF2-like_dom_sf"/>
</dbReference>
<proteinExistence type="predicted"/>
<evidence type="ECO:0000313" key="2">
    <source>
        <dbReference type="EMBL" id="PMD26803.1"/>
    </source>
</evidence>
<evidence type="ECO:0000256" key="1">
    <source>
        <dbReference type="SAM" id="MobiDB-lite"/>
    </source>
</evidence>
<accession>A0A2J6QKK5</accession>
<gene>
    <name evidence="2" type="ORF">NA56DRAFT_641459</name>
</gene>
<dbReference type="PANTHER" id="PTHR31723">
    <property type="entry name" value="PATHOGENESIS-RELATED FAMILY PROTEIN"/>
    <property type="match status" value="1"/>
</dbReference>
<sequence>MATTAVEPAPGETPGLPDYVLDPNATLKDNSSNWRHGRAPDYSRTREVYEQTKTKSHEAASLPNLVENLVKNWEVEASFKSDISDWRTIDRPNYTFSVNGGPAQSAEHMLKVGTYNAIITANDYYSPEKSDFASSHKTFKRMMPTFAWEVLEVYSGPPVVAFKWRHWGTMKNDYVGLNEKGEKVTAKAHGGLIEIQGITVAKVDEKLRLQSVETWFDPMEMFRQIAANGTVNKTPLVHIPGKDLTSQLFGEENEVHGVEDSNLSAADASAACPFLSKD</sequence>
<evidence type="ECO:0000313" key="3">
    <source>
        <dbReference type="Proteomes" id="UP000235672"/>
    </source>
</evidence>
<reference evidence="2 3" key="1">
    <citation type="submission" date="2016-05" db="EMBL/GenBank/DDBJ databases">
        <title>A degradative enzymes factory behind the ericoid mycorrhizal symbiosis.</title>
        <authorList>
            <consortium name="DOE Joint Genome Institute"/>
            <person name="Martino E."/>
            <person name="Morin E."/>
            <person name="Grelet G."/>
            <person name="Kuo A."/>
            <person name="Kohler A."/>
            <person name="Daghino S."/>
            <person name="Barry K."/>
            <person name="Choi C."/>
            <person name="Cichocki N."/>
            <person name="Clum A."/>
            <person name="Copeland A."/>
            <person name="Hainaut M."/>
            <person name="Haridas S."/>
            <person name="Labutti K."/>
            <person name="Lindquist E."/>
            <person name="Lipzen A."/>
            <person name="Khouja H.-R."/>
            <person name="Murat C."/>
            <person name="Ohm R."/>
            <person name="Olson A."/>
            <person name="Spatafora J."/>
            <person name="Veneault-Fourrey C."/>
            <person name="Henrissat B."/>
            <person name="Grigoriev I."/>
            <person name="Martin F."/>
            <person name="Perotto S."/>
        </authorList>
    </citation>
    <scope>NUCLEOTIDE SEQUENCE [LARGE SCALE GENOMIC DNA]</scope>
    <source>
        <strain evidence="2 3">UAMH 7357</strain>
    </source>
</reference>
<protein>
    <recommendedName>
        <fullName evidence="4">Pathogen-related protein</fullName>
    </recommendedName>
</protein>
<keyword evidence="3" id="KW-1185">Reference proteome</keyword>
<feature type="region of interest" description="Disordered" evidence="1">
    <location>
        <begin position="1"/>
        <end position="39"/>
    </location>
</feature>
<dbReference type="OrthoDB" id="65445at2759"/>
<dbReference type="AlphaFoldDB" id="A0A2J6QKK5"/>
<dbReference type="PANTHER" id="PTHR31723:SF10">
    <property type="entry name" value="PATHOGEN-RELATED PROTEIN"/>
    <property type="match status" value="1"/>
</dbReference>
<dbReference type="EMBL" id="KZ613467">
    <property type="protein sequence ID" value="PMD26803.1"/>
    <property type="molecule type" value="Genomic_DNA"/>
</dbReference>
<organism evidence="2 3">
    <name type="scientific">Hyaloscypha hepaticicola</name>
    <dbReference type="NCBI Taxonomy" id="2082293"/>
    <lineage>
        <taxon>Eukaryota</taxon>
        <taxon>Fungi</taxon>
        <taxon>Dikarya</taxon>
        <taxon>Ascomycota</taxon>
        <taxon>Pezizomycotina</taxon>
        <taxon>Leotiomycetes</taxon>
        <taxon>Helotiales</taxon>
        <taxon>Hyaloscyphaceae</taxon>
        <taxon>Hyaloscypha</taxon>
    </lineage>
</organism>
<name>A0A2J6QKK5_9HELO</name>
<dbReference type="Gene3D" id="3.10.450.50">
    <property type="match status" value="1"/>
</dbReference>
<dbReference type="InterPro" id="IPR053218">
    <property type="entry name" value="Pathogen-related_defense"/>
</dbReference>
<dbReference type="SUPFAM" id="SSF54427">
    <property type="entry name" value="NTF2-like"/>
    <property type="match status" value="1"/>
</dbReference>
<dbReference type="Proteomes" id="UP000235672">
    <property type="component" value="Unassembled WGS sequence"/>
</dbReference>